<evidence type="ECO:0000313" key="8">
    <source>
        <dbReference type="EMBL" id="KZL48255.1"/>
    </source>
</evidence>
<accession>A0A161VN56</accession>
<dbReference type="NCBIfam" id="TIGR03166">
    <property type="entry name" value="alt_F1F0_F1_eps"/>
    <property type="match status" value="1"/>
</dbReference>
<dbReference type="GO" id="GO:0045259">
    <property type="term" value="C:proton-transporting ATP synthase complex"/>
    <property type="evidence" value="ECO:0007669"/>
    <property type="project" value="UniProtKB-KW"/>
</dbReference>
<dbReference type="EMBL" id="LWAJ01000259">
    <property type="protein sequence ID" value="KZL48255.1"/>
    <property type="molecule type" value="Genomic_DNA"/>
</dbReference>
<keyword evidence="4" id="KW-0406">Ion transport</keyword>
<evidence type="ECO:0000256" key="4">
    <source>
        <dbReference type="ARBA" id="ARBA00023065"/>
    </source>
</evidence>
<dbReference type="InterPro" id="IPR020546">
    <property type="entry name" value="ATP_synth_F1_dsu/esu_N"/>
</dbReference>
<dbReference type="InterPro" id="IPR001469">
    <property type="entry name" value="ATP_synth_F1_dsu/esu"/>
</dbReference>
<sequence>MKLRVLLPTQILLDEITNKINAEAENGAFCILPHHIDFVTALVPGILSFDSQQGEEIFLAVDQGILVKCGAEVLVSIRNAIRGNNLETLQQTVETQFKTLNEREKMARSAAAKLEVGFIRGLVEMGGASSEAPT</sequence>
<comment type="similarity">
    <text evidence="2">Belongs to the ATPase epsilon chain family.</text>
</comment>
<dbReference type="NCBIfam" id="NF004871">
    <property type="entry name" value="PRK06228.1"/>
    <property type="match status" value="1"/>
</dbReference>
<feature type="domain" description="ATP synthase F1 complex delta/epsilon subunit N-terminal" evidence="7">
    <location>
        <begin position="1"/>
        <end position="80"/>
    </location>
</feature>
<dbReference type="RefSeq" id="WP_063874112.1">
    <property type="nucleotide sequence ID" value="NZ_CAWMRI010000259.1"/>
</dbReference>
<comment type="caution">
    <text evidence="8">The sequence shown here is derived from an EMBL/GenBank/DDBJ whole genome shotgun (WGS) entry which is preliminary data.</text>
</comment>
<dbReference type="Proteomes" id="UP000076555">
    <property type="component" value="Unassembled WGS sequence"/>
</dbReference>
<keyword evidence="6" id="KW-0066">ATP synthesis</keyword>
<evidence type="ECO:0000259" key="7">
    <source>
        <dbReference type="Pfam" id="PF02823"/>
    </source>
</evidence>
<dbReference type="Pfam" id="PF02823">
    <property type="entry name" value="ATP-synt_DE_N"/>
    <property type="match status" value="1"/>
</dbReference>
<dbReference type="GO" id="GO:0046933">
    <property type="term" value="F:proton-transporting ATP synthase activity, rotational mechanism"/>
    <property type="evidence" value="ECO:0007669"/>
    <property type="project" value="InterPro"/>
</dbReference>
<evidence type="ECO:0000256" key="6">
    <source>
        <dbReference type="ARBA" id="ARBA00023196"/>
    </source>
</evidence>
<keyword evidence="5" id="KW-0472">Membrane</keyword>
<comment type="subcellular location">
    <subcellularLocation>
        <location evidence="1">Endomembrane system</location>
        <topology evidence="1">Peripheral membrane protein</topology>
    </subcellularLocation>
</comment>
<evidence type="ECO:0000256" key="1">
    <source>
        <dbReference type="ARBA" id="ARBA00004184"/>
    </source>
</evidence>
<dbReference type="AlphaFoldDB" id="A0A161VN56"/>
<keyword evidence="6" id="KW-0139">CF(1)</keyword>
<evidence type="ECO:0000256" key="5">
    <source>
        <dbReference type="ARBA" id="ARBA00023136"/>
    </source>
</evidence>
<dbReference type="GO" id="GO:0012505">
    <property type="term" value="C:endomembrane system"/>
    <property type="evidence" value="ECO:0007669"/>
    <property type="project" value="UniProtKB-SubCell"/>
</dbReference>
<dbReference type="InterPro" id="IPR024037">
    <property type="entry name" value="Alt_ATP_synth_F1_esu"/>
</dbReference>
<dbReference type="CDD" id="cd12152">
    <property type="entry name" value="F1-ATPase_delta"/>
    <property type="match status" value="1"/>
</dbReference>
<proteinExistence type="inferred from homology"/>
<evidence type="ECO:0000256" key="2">
    <source>
        <dbReference type="ARBA" id="ARBA00005712"/>
    </source>
</evidence>
<evidence type="ECO:0000313" key="9">
    <source>
        <dbReference type="Proteomes" id="UP000076555"/>
    </source>
</evidence>
<dbReference type="Gene3D" id="2.60.15.10">
    <property type="entry name" value="F0F1 ATP synthase delta/epsilon subunit, N-terminal"/>
    <property type="match status" value="1"/>
</dbReference>
<protein>
    <submittedName>
        <fullName evidence="8">F0F1 ATP synthase subunit epsilon</fullName>
    </submittedName>
</protein>
<gene>
    <name evidence="8" type="ORF">A2T98_18980</name>
</gene>
<organism evidence="8 9">
    <name type="scientific">Nodularia spumigena CENA596</name>
    <dbReference type="NCBI Taxonomy" id="1819295"/>
    <lineage>
        <taxon>Bacteria</taxon>
        <taxon>Bacillati</taxon>
        <taxon>Cyanobacteriota</taxon>
        <taxon>Cyanophyceae</taxon>
        <taxon>Nostocales</taxon>
        <taxon>Nodulariaceae</taxon>
        <taxon>Nodularia</taxon>
    </lineage>
</organism>
<dbReference type="SUPFAM" id="SSF51344">
    <property type="entry name" value="Epsilon subunit of F1F0-ATP synthase N-terminal domain"/>
    <property type="match status" value="1"/>
</dbReference>
<dbReference type="OrthoDB" id="9804110at2"/>
<evidence type="ECO:0000256" key="3">
    <source>
        <dbReference type="ARBA" id="ARBA00022448"/>
    </source>
</evidence>
<name>A0A161VN56_NODSP</name>
<reference evidence="8 9" key="1">
    <citation type="submission" date="2016-04" db="EMBL/GenBank/DDBJ databases">
        <title>Draft Genome Assembly of the Bloom-forming Cyanobacterium Nodularia spumigena Strain CENA596 in Shrimp Production Ponds.</title>
        <authorList>
            <person name="Popin R.V."/>
            <person name="Rigonato J."/>
            <person name="Abreu V.A."/>
            <person name="Andreote A.P."/>
            <person name="Silveira S.B."/>
            <person name="Odebrecht C."/>
            <person name="Fiore M.F."/>
        </authorList>
    </citation>
    <scope>NUCLEOTIDE SEQUENCE [LARGE SCALE GENOMIC DNA]</scope>
    <source>
        <strain evidence="8 9">CENA596</strain>
    </source>
</reference>
<keyword evidence="3" id="KW-0813">Transport</keyword>
<dbReference type="InterPro" id="IPR036771">
    <property type="entry name" value="ATPsynth_dsu/esu_N"/>
</dbReference>